<feature type="chain" id="PRO_5016234444" evidence="1">
    <location>
        <begin position="20"/>
        <end position="315"/>
    </location>
</feature>
<dbReference type="PANTHER" id="PTHR42060">
    <property type="entry name" value="NHL REPEAT-CONTAINING PROTEIN-RELATED"/>
    <property type="match status" value="1"/>
</dbReference>
<dbReference type="SUPFAM" id="SSF63829">
    <property type="entry name" value="Calcium-dependent phosphotriesterase"/>
    <property type="match status" value="1"/>
</dbReference>
<reference evidence="2 3" key="1">
    <citation type="submission" date="2018-02" db="EMBL/GenBank/DDBJ databases">
        <title>The genomes of Aspergillus section Nigri reveals drivers in fungal speciation.</title>
        <authorList>
            <consortium name="DOE Joint Genome Institute"/>
            <person name="Vesth T.C."/>
            <person name="Nybo J."/>
            <person name="Theobald S."/>
            <person name="Brandl J."/>
            <person name="Frisvad J.C."/>
            <person name="Nielsen K.F."/>
            <person name="Lyhne E.K."/>
            <person name="Kogle M.E."/>
            <person name="Kuo A."/>
            <person name="Riley R."/>
            <person name="Clum A."/>
            <person name="Nolan M."/>
            <person name="Lipzen A."/>
            <person name="Salamov A."/>
            <person name="Henrissat B."/>
            <person name="Wiebenga A."/>
            <person name="De vries R.P."/>
            <person name="Grigoriev I.V."/>
            <person name="Mortensen U.H."/>
            <person name="Andersen M.R."/>
            <person name="Baker S.E."/>
        </authorList>
    </citation>
    <scope>NUCLEOTIDE SEQUENCE [LARGE SCALE GENOMIC DNA]</scope>
    <source>
        <strain evidence="2 3">CBS 707.79</strain>
    </source>
</reference>
<gene>
    <name evidence="2" type="ORF">BO71DRAFT_478536</name>
</gene>
<dbReference type="OrthoDB" id="9977941at2759"/>
<dbReference type="AlphaFoldDB" id="A0A319D7G1"/>
<sequence length="315" mass="32763">MHLSSPLTPVALLATSALAQTTQLFNFTTYVDIENGIIRPNGHLLLTTFSNGELFTLDPVSPDPQAQLVATFPGATAITGIASIGPDKYAIAGGVRGSYHYTNETIYTIDFNTSAKNPNSTVKPVAHLPNAVMLNGMAALPAQPQTILTGDSRLGCIFRTDTTTGETDVAFKHEALSAPANASVPIGVNGLKTVGEYIYFTNSGRGTFARVRMTPNGTVVSDVEVIATLHEAGDDWDDFQVVADGSAYVAQPTNAVVRITADGSQQVVAGGGDSEVVVGPTSVHVDEGRGVAYVTTRGGTVGGVVVSGQVLQVEL</sequence>
<dbReference type="VEuPathDB" id="FungiDB:BO71DRAFT_478536"/>
<dbReference type="InterPro" id="IPR011042">
    <property type="entry name" value="6-blade_b-propeller_TolB-like"/>
</dbReference>
<name>A0A319D7G1_9EURO</name>
<feature type="signal peptide" evidence="1">
    <location>
        <begin position="1"/>
        <end position="19"/>
    </location>
</feature>
<dbReference type="STRING" id="1448320.A0A319D7G1"/>
<proteinExistence type="predicted"/>
<keyword evidence="1" id="KW-0732">Signal</keyword>
<dbReference type="EMBL" id="KZ825894">
    <property type="protein sequence ID" value="PYH93395.1"/>
    <property type="molecule type" value="Genomic_DNA"/>
</dbReference>
<evidence type="ECO:0000313" key="2">
    <source>
        <dbReference type="EMBL" id="PYH93395.1"/>
    </source>
</evidence>
<dbReference type="Proteomes" id="UP000247810">
    <property type="component" value="Unassembled WGS sequence"/>
</dbReference>
<dbReference type="Gene3D" id="2.120.10.30">
    <property type="entry name" value="TolB, C-terminal domain"/>
    <property type="match status" value="1"/>
</dbReference>
<dbReference type="PANTHER" id="PTHR42060:SF1">
    <property type="entry name" value="NHL REPEAT-CONTAINING PROTEIN"/>
    <property type="match status" value="1"/>
</dbReference>
<protein>
    <submittedName>
        <fullName evidence="2">Uncharacterized protein</fullName>
    </submittedName>
</protein>
<dbReference type="InterPro" id="IPR052998">
    <property type="entry name" value="Hetero-Diels-Alderase-like"/>
</dbReference>
<organism evidence="2 3">
    <name type="scientific">Aspergillus ellipticus CBS 707.79</name>
    <dbReference type="NCBI Taxonomy" id="1448320"/>
    <lineage>
        <taxon>Eukaryota</taxon>
        <taxon>Fungi</taxon>
        <taxon>Dikarya</taxon>
        <taxon>Ascomycota</taxon>
        <taxon>Pezizomycotina</taxon>
        <taxon>Eurotiomycetes</taxon>
        <taxon>Eurotiomycetidae</taxon>
        <taxon>Eurotiales</taxon>
        <taxon>Aspergillaceae</taxon>
        <taxon>Aspergillus</taxon>
        <taxon>Aspergillus subgen. Circumdati</taxon>
    </lineage>
</organism>
<accession>A0A319D7G1</accession>
<evidence type="ECO:0000256" key="1">
    <source>
        <dbReference type="SAM" id="SignalP"/>
    </source>
</evidence>
<keyword evidence="3" id="KW-1185">Reference proteome</keyword>
<evidence type="ECO:0000313" key="3">
    <source>
        <dbReference type="Proteomes" id="UP000247810"/>
    </source>
</evidence>